<feature type="domain" description="Exoribonuclease phosphorolytic" evidence="11">
    <location>
        <begin position="52"/>
        <end position="177"/>
    </location>
</feature>
<evidence type="ECO:0000313" key="14">
    <source>
        <dbReference type="EMBL" id="PLW35529.1"/>
    </source>
</evidence>
<sequence length="283" mass="30077">MTTTFSLTQLQRLQPAQLLHSLQLAGNSNSGSRPDGRTQHQHRVIQHHNASPISTANASSIVSLGNTSVLCAVSLEIAAPETAKPNQGFIVPNVDLGPMCCPKFRPGPPNDESQILASKLKDIIISSGLLTLHSLVIEPAKYVWVVYVDVVCLSHDGNLFDAVVTAAVSALNTAQLPRVTVDAELQRVALLSSPPATETVPLTTGLGLSAYTFAILDDQTILRDPSLVEEDLSPASLHLVLDPQHRIHHLSFLPALNSPPLPALLDSCLTIINAGGPPRVSPP</sequence>
<dbReference type="PANTHER" id="PTHR11097">
    <property type="entry name" value="EXOSOME COMPLEX EXONUCLEASE RIBOSOMAL RNA PROCESSING PROTEIN"/>
    <property type="match status" value="1"/>
</dbReference>
<dbReference type="GO" id="GO:0071028">
    <property type="term" value="P:nuclear mRNA surveillance"/>
    <property type="evidence" value="ECO:0007669"/>
    <property type="project" value="TreeGrafter"/>
</dbReference>
<evidence type="ECO:0000256" key="5">
    <source>
        <dbReference type="ARBA" id="ARBA00022552"/>
    </source>
</evidence>
<dbReference type="EMBL" id="PGCI01000176">
    <property type="protein sequence ID" value="PLW35529.1"/>
    <property type="molecule type" value="Genomic_DNA"/>
</dbReference>
<keyword evidence="7" id="KW-0694">RNA-binding</keyword>
<evidence type="ECO:0000256" key="1">
    <source>
        <dbReference type="ARBA" id="ARBA00004496"/>
    </source>
</evidence>
<evidence type="ECO:0000256" key="6">
    <source>
        <dbReference type="ARBA" id="ARBA00022835"/>
    </source>
</evidence>
<dbReference type="AlphaFoldDB" id="A0A2N5SWI6"/>
<dbReference type="GO" id="GO:0034476">
    <property type="term" value="P:U5 snRNA 3'-end processing"/>
    <property type="evidence" value="ECO:0007669"/>
    <property type="project" value="TreeGrafter"/>
</dbReference>
<evidence type="ECO:0000313" key="16">
    <source>
        <dbReference type="Proteomes" id="UP000235392"/>
    </source>
</evidence>
<evidence type="ECO:0000313" key="13">
    <source>
        <dbReference type="EMBL" id="PLW34524.1"/>
    </source>
</evidence>
<dbReference type="EMBL" id="PGCI01000748">
    <property type="protein sequence ID" value="PLW17600.1"/>
    <property type="molecule type" value="Genomic_DNA"/>
</dbReference>
<comment type="subcellular location">
    <subcellularLocation>
        <location evidence="1">Cytoplasm</location>
    </subcellularLocation>
    <subcellularLocation>
        <location evidence="2">Nucleus</location>
        <location evidence="2">Nucleolus</location>
    </subcellularLocation>
</comment>
<dbReference type="GO" id="GO:0000177">
    <property type="term" value="C:cytoplasmic exosome (RNase complex)"/>
    <property type="evidence" value="ECO:0007669"/>
    <property type="project" value="TreeGrafter"/>
</dbReference>
<evidence type="ECO:0000256" key="10">
    <source>
        <dbReference type="SAM" id="MobiDB-lite"/>
    </source>
</evidence>
<evidence type="ECO:0000256" key="4">
    <source>
        <dbReference type="ARBA" id="ARBA00022490"/>
    </source>
</evidence>
<gene>
    <name evidence="13" type="ORF">PCANC_19232</name>
    <name evidence="14" type="ORF">PCASD_14353</name>
    <name evidence="12" type="ORF">PCASD_17641</name>
</gene>
<evidence type="ECO:0000259" key="11">
    <source>
        <dbReference type="Pfam" id="PF01138"/>
    </source>
</evidence>
<evidence type="ECO:0000256" key="7">
    <source>
        <dbReference type="ARBA" id="ARBA00022884"/>
    </source>
</evidence>
<dbReference type="InterPro" id="IPR027408">
    <property type="entry name" value="PNPase/RNase_PH_dom_sf"/>
</dbReference>
<dbReference type="InterPro" id="IPR001247">
    <property type="entry name" value="ExoRNase_PH_dom1"/>
</dbReference>
<keyword evidence="6" id="KW-0271">Exosome</keyword>
<evidence type="ECO:0000256" key="3">
    <source>
        <dbReference type="ARBA" id="ARBA00006678"/>
    </source>
</evidence>
<reference evidence="15 16" key="1">
    <citation type="submission" date="2017-11" db="EMBL/GenBank/DDBJ databases">
        <title>De novo assembly and phasing of dikaryotic genomes from two isolates of Puccinia coronata f. sp. avenae, the causal agent of oat crown rust.</title>
        <authorList>
            <person name="Miller M.E."/>
            <person name="Zhang Y."/>
            <person name="Omidvar V."/>
            <person name="Sperschneider J."/>
            <person name="Schwessinger B."/>
            <person name="Raley C."/>
            <person name="Palmer J.M."/>
            <person name="Garnica D."/>
            <person name="Upadhyaya N."/>
            <person name="Rathjen J."/>
            <person name="Taylor J.M."/>
            <person name="Park R.F."/>
            <person name="Dodds P.N."/>
            <person name="Hirsch C.D."/>
            <person name="Kianian S.F."/>
            <person name="Figueroa M."/>
        </authorList>
    </citation>
    <scope>NUCLEOTIDE SEQUENCE [LARGE SCALE GENOMIC DNA]</scope>
    <source>
        <strain evidence="13">12NC29</strain>
        <strain evidence="12">12SD80</strain>
    </source>
</reference>
<dbReference type="SUPFAM" id="SSF54211">
    <property type="entry name" value="Ribosomal protein S5 domain 2-like"/>
    <property type="match status" value="1"/>
</dbReference>
<name>A0A2N5SWI6_9BASI</name>
<dbReference type="InterPro" id="IPR020568">
    <property type="entry name" value="Ribosomal_Su5_D2-typ_SF"/>
</dbReference>
<dbReference type="Pfam" id="PF01138">
    <property type="entry name" value="RNase_PH"/>
    <property type="match status" value="1"/>
</dbReference>
<dbReference type="GO" id="GO:0071038">
    <property type="term" value="P:TRAMP-dependent tRNA surveillance pathway"/>
    <property type="evidence" value="ECO:0007669"/>
    <property type="project" value="TreeGrafter"/>
</dbReference>
<comment type="caution">
    <text evidence="12">The sequence shown here is derived from an EMBL/GenBank/DDBJ whole genome shotgun (WGS) entry which is preliminary data.</text>
</comment>
<dbReference type="GO" id="GO:0000176">
    <property type="term" value="C:nuclear exosome (RNase complex)"/>
    <property type="evidence" value="ECO:0007669"/>
    <property type="project" value="TreeGrafter"/>
</dbReference>
<keyword evidence="15" id="KW-1185">Reference proteome</keyword>
<dbReference type="GO" id="GO:0035925">
    <property type="term" value="F:mRNA 3'-UTR AU-rich region binding"/>
    <property type="evidence" value="ECO:0007669"/>
    <property type="project" value="TreeGrafter"/>
</dbReference>
<evidence type="ECO:0000313" key="15">
    <source>
        <dbReference type="Proteomes" id="UP000235388"/>
    </source>
</evidence>
<evidence type="ECO:0000256" key="9">
    <source>
        <dbReference type="ARBA" id="ARBA00030617"/>
    </source>
</evidence>
<keyword evidence="8" id="KW-0539">Nucleus</keyword>
<dbReference type="GO" id="GO:0005730">
    <property type="term" value="C:nucleolus"/>
    <property type="evidence" value="ECO:0007669"/>
    <property type="project" value="UniProtKB-SubCell"/>
</dbReference>
<dbReference type="GO" id="GO:0000467">
    <property type="term" value="P:exonucleolytic trimming to generate mature 3'-end of 5.8S rRNA from tricistronic rRNA transcript (SSU-rRNA, 5.8S rRNA, LSU-rRNA)"/>
    <property type="evidence" value="ECO:0007669"/>
    <property type="project" value="TreeGrafter"/>
</dbReference>
<organism evidence="12 16">
    <name type="scientific">Puccinia coronata f. sp. avenae</name>
    <dbReference type="NCBI Taxonomy" id="200324"/>
    <lineage>
        <taxon>Eukaryota</taxon>
        <taxon>Fungi</taxon>
        <taxon>Dikarya</taxon>
        <taxon>Basidiomycota</taxon>
        <taxon>Pucciniomycotina</taxon>
        <taxon>Pucciniomycetes</taxon>
        <taxon>Pucciniales</taxon>
        <taxon>Pucciniaceae</taxon>
        <taxon>Puccinia</taxon>
    </lineage>
</organism>
<dbReference type="GO" id="GO:0034473">
    <property type="term" value="P:U1 snRNA 3'-end processing"/>
    <property type="evidence" value="ECO:0007669"/>
    <property type="project" value="TreeGrafter"/>
</dbReference>
<dbReference type="Proteomes" id="UP000235392">
    <property type="component" value="Unassembled WGS sequence"/>
</dbReference>
<dbReference type="EMBL" id="PGCJ01000275">
    <property type="protein sequence ID" value="PLW34524.1"/>
    <property type="molecule type" value="Genomic_DNA"/>
</dbReference>
<evidence type="ECO:0000256" key="8">
    <source>
        <dbReference type="ARBA" id="ARBA00023242"/>
    </source>
</evidence>
<evidence type="ECO:0000256" key="2">
    <source>
        <dbReference type="ARBA" id="ARBA00004604"/>
    </source>
</evidence>
<keyword evidence="5" id="KW-0698">rRNA processing</keyword>
<dbReference type="InterPro" id="IPR036345">
    <property type="entry name" value="ExoRNase_PH_dom2_sf"/>
</dbReference>
<dbReference type="GO" id="GO:0016075">
    <property type="term" value="P:rRNA catabolic process"/>
    <property type="evidence" value="ECO:0007669"/>
    <property type="project" value="TreeGrafter"/>
</dbReference>
<dbReference type="STRING" id="200324.A0A2N5SWI6"/>
<dbReference type="Proteomes" id="UP000235388">
    <property type="component" value="Unassembled WGS sequence"/>
</dbReference>
<dbReference type="GO" id="GO:0034475">
    <property type="term" value="P:U4 snRNA 3'-end processing"/>
    <property type="evidence" value="ECO:0007669"/>
    <property type="project" value="TreeGrafter"/>
</dbReference>
<dbReference type="Gene3D" id="3.30.230.70">
    <property type="entry name" value="GHMP Kinase, N-terminal domain"/>
    <property type="match status" value="1"/>
</dbReference>
<dbReference type="OrthoDB" id="45882at2759"/>
<evidence type="ECO:0000313" key="12">
    <source>
        <dbReference type="EMBL" id="PLW17600.1"/>
    </source>
</evidence>
<feature type="region of interest" description="Disordered" evidence="10">
    <location>
        <begin position="25"/>
        <end position="45"/>
    </location>
</feature>
<proteinExistence type="inferred from homology"/>
<dbReference type="PANTHER" id="PTHR11097:SF9">
    <property type="entry name" value="EXOSOME COMPLEX COMPONENT RRP43"/>
    <property type="match status" value="1"/>
</dbReference>
<dbReference type="GO" id="GO:0071035">
    <property type="term" value="P:nuclear polyadenylation-dependent rRNA catabolic process"/>
    <property type="evidence" value="ECO:0007669"/>
    <property type="project" value="TreeGrafter"/>
</dbReference>
<keyword evidence="4" id="KW-0963">Cytoplasm</keyword>
<comment type="similarity">
    <text evidence="3">Belongs to the RNase PH family.</text>
</comment>
<accession>A0A2N5SWI6</accession>
<dbReference type="SUPFAM" id="SSF55666">
    <property type="entry name" value="Ribonuclease PH domain 2-like"/>
    <property type="match status" value="1"/>
</dbReference>
<protein>
    <recommendedName>
        <fullName evidence="9">Ribosomal RNA-processing protein 43</fullName>
    </recommendedName>
</protein>
<dbReference type="InterPro" id="IPR050590">
    <property type="entry name" value="Exosome_comp_Rrp42_subfam"/>
</dbReference>